<dbReference type="eggNOG" id="ENOG5031V94">
    <property type="taxonomic scope" value="Bacteria"/>
</dbReference>
<sequence>MKNAIETGGHSNTCKVMEVYMGLFSKKKRVEMPDKIILGNTEFVFDRKLGFHVGEWTVWDRKTKILLEFQSTEGNIGDIVLEKVNWVNDHKDTIIRAFLDENDDCIDVVNEMIEDGTLEADGKISEDEFVKALFVNNVTIFVNGSETGFYIDLDAEPDYFMGHLVCIEVDCKYKIVVGGFNG</sequence>
<dbReference type="InterPro" id="IPR019260">
    <property type="entry name" value="DUF2262"/>
</dbReference>
<reference evidence="2 3" key="2">
    <citation type="submission" date="2007-06" db="EMBL/GenBank/DDBJ databases">
        <title>Draft genome sequence of Pseudoflavonifractor capillosus ATCC 29799.</title>
        <authorList>
            <person name="Sudarsanam P."/>
            <person name="Ley R."/>
            <person name="Guruge J."/>
            <person name="Turnbaugh P.J."/>
            <person name="Mahowald M."/>
            <person name="Liep D."/>
            <person name="Gordon J."/>
        </authorList>
    </citation>
    <scope>NUCLEOTIDE SEQUENCE [LARGE SCALE GENOMIC DNA]</scope>
    <source>
        <strain evidence="2 3">ATCC 29799</strain>
    </source>
</reference>
<dbReference type="AlphaFoldDB" id="A6NUF4"/>
<dbReference type="STRING" id="411467.BACCAP_01836"/>
<comment type="caution">
    <text evidence="2">The sequence shown here is derived from an EMBL/GenBank/DDBJ whole genome shotgun (WGS) entry which is preliminary data.</text>
</comment>
<feature type="domain" description="DUF2262" evidence="1">
    <location>
        <begin position="42"/>
        <end position="175"/>
    </location>
</feature>
<reference evidence="2 3" key="1">
    <citation type="submission" date="2007-04" db="EMBL/GenBank/DDBJ databases">
        <authorList>
            <person name="Fulton L."/>
            <person name="Clifton S."/>
            <person name="Fulton B."/>
            <person name="Xu J."/>
            <person name="Minx P."/>
            <person name="Pepin K.H."/>
            <person name="Johnson M."/>
            <person name="Thiruvilangam P."/>
            <person name="Bhonagiri V."/>
            <person name="Nash W.E."/>
            <person name="Mardis E.R."/>
            <person name="Wilson R.K."/>
        </authorList>
    </citation>
    <scope>NUCLEOTIDE SEQUENCE [LARGE SCALE GENOMIC DNA]</scope>
    <source>
        <strain evidence="2 3">ATCC 29799</strain>
    </source>
</reference>
<evidence type="ECO:0000313" key="2">
    <source>
        <dbReference type="EMBL" id="EDN00501.1"/>
    </source>
</evidence>
<dbReference type="EMBL" id="AAXG02000011">
    <property type="protein sequence ID" value="EDN00501.1"/>
    <property type="molecule type" value="Genomic_DNA"/>
</dbReference>
<protein>
    <recommendedName>
        <fullName evidence="1">DUF2262 domain-containing protein</fullName>
    </recommendedName>
</protein>
<evidence type="ECO:0000313" key="3">
    <source>
        <dbReference type="Proteomes" id="UP000003639"/>
    </source>
</evidence>
<evidence type="ECO:0000259" key="1">
    <source>
        <dbReference type="Pfam" id="PF10020"/>
    </source>
</evidence>
<proteinExistence type="predicted"/>
<keyword evidence="3" id="KW-1185">Reference proteome</keyword>
<organism evidence="2 3">
    <name type="scientific">Pseudoflavonifractor capillosus ATCC 29799</name>
    <dbReference type="NCBI Taxonomy" id="411467"/>
    <lineage>
        <taxon>Bacteria</taxon>
        <taxon>Bacillati</taxon>
        <taxon>Bacillota</taxon>
        <taxon>Clostridia</taxon>
        <taxon>Eubacteriales</taxon>
        <taxon>Oscillospiraceae</taxon>
        <taxon>Pseudoflavonifractor</taxon>
    </lineage>
</organism>
<dbReference type="Proteomes" id="UP000003639">
    <property type="component" value="Unassembled WGS sequence"/>
</dbReference>
<gene>
    <name evidence="2" type="ORF">BACCAP_01836</name>
</gene>
<name>A6NUF4_9FIRM</name>
<dbReference type="Pfam" id="PF10020">
    <property type="entry name" value="DUF2262"/>
    <property type="match status" value="1"/>
</dbReference>
<accession>A6NUF4</accession>
<dbReference type="RefSeq" id="WP_006572381.1">
    <property type="nucleotide sequence ID" value="NZ_AAXG02000011.1"/>
</dbReference>